<dbReference type="EMBL" id="AM778890">
    <property type="protein sequence ID" value="CAO86431.1"/>
    <property type="molecule type" value="Genomic_DNA"/>
</dbReference>
<feature type="transmembrane region" description="Helical" evidence="1">
    <location>
        <begin position="66"/>
        <end position="83"/>
    </location>
</feature>
<gene>
    <name evidence="2" type="ORF">IPF_1673</name>
</gene>
<name>A8YAS6_MICA7</name>
<proteinExistence type="predicted"/>
<keyword evidence="1" id="KW-1133">Transmembrane helix</keyword>
<organism evidence="2">
    <name type="scientific">Microcystis aeruginosa (strain PCC 7806)</name>
    <dbReference type="NCBI Taxonomy" id="267872"/>
    <lineage>
        <taxon>Bacteria</taxon>
        <taxon>Bacillati</taxon>
        <taxon>Cyanobacteriota</taxon>
        <taxon>Cyanophyceae</taxon>
        <taxon>Oscillatoriophycideae</taxon>
        <taxon>Chroococcales</taxon>
        <taxon>Microcystaceae</taxon>
        <taxon>Microcystis</taxon>
    </lineage>
</organism>
<keyword evidence="1" id="KW-0812">Transmembrane</keyword>
<feature type="transmembrane region" description="Helical" evidence="1">
    <location>
        <begin position="95"/>
        <end position="120"/>
    </location>
</feature>
<evidence type="ECO:0000256" key="1">
    <source>
        <dbReference type="SAM" id="Phobius"/>
    </source>
</evidence>
<accession>A8YAS6</accession>
<reference evidence="2" key="1">
    <citation type="submission" date="2007-08" db="EMBL/GenBank/DDBJ databases">
        <authorList>
            <person name="Frangeul L."/>
        </authorList>
    </citation>
    <scope>NUCLEOTIDE SEQUENCE</scope>
    <source>
        <strain evidence="2">PCC 7806</strain>
    </source>
</reference>
<sequence length="126" mass="14186">MGLWLRKNLFNTWYNVILTLAGLFLSLWGGLSFLDWAITQAKWAVVTENLGLFVVGRYPEQSIWRIWLILTIIAALSLFSWQLNRGRFSPIVPLSAALVGIALVIDFTFNCLVTIGGIIFKGNSPR</sequence>
<evidence type="ECO:0000313" key="2">
    <source>
        <dbReference type="EMBL" id="CAO86431.1"/>
    </source>
</evidence>
<protein>
    <submittedName>
        <fullName evidence="2">Similar tr|Q113S5|Q113S5_TRIEI Polar amino acid ABC transporter</fullName>
    </submittedName>
</protein>
<keyword evidence="1" id="KW-0472">Membrane</keyword>
<feature type="transmembrane region" description="Helical" evidence="1">
    <location>
        <begin position="12"/>
        <end position="34"/>
    </location>
</feature>
<dbReference type="AlphaFoldDB" id="A8YAS6"/>